<evidence type="ECO:0000256" key="2">
    <source>
        <dbReference type="ARBA" id="ARBA00012438"/>
    </source>
</evidence>
<evidence type="ECO:0000256" key="1">
    <source>
        <dbReference type="ARBA" id="ARBA00000085"/>
    </source>
</evidence>
<dbReference type="InterPro" id="IPR005467">
    <property type="entry name" value="His_kinase_dom"/>
</dbReference>
<evidence type="ECO:0000313" key="6">
    <source>
        <dbReference type="EMBL" id="KGY07597.1"/>
    </source>
</evidence>
<protein>
    <recommendedName>
        <fullName evidence="2">histidine kinase</fullName>
        <ecNumber evidence="2">2.7.13.3</ecNumber>
    </recommendedName>
</protein>
<feature type="coiled-coil region" evidence="3">
    <location>
        <begin position="364"/>
        <end position="409"/>
    </location>
</feature>
<dbReference type="Pfam" id="PF17149">
    <property type="entry name" value="CHASE5"/>
    <property type="match status" value="1"/>
</dbReference>
<dbReference type="PRINTS" id="PR00344">
    <property type="entry name" value="BCTRLSENSOR"/>
</dbReference>
<evidence type="ECO:0000259" key="5">
    <source>
        <dbReference type="PROSITE" id="PS50109"/>
    </source>
</evidence>
<dbReference type="SUPFAM" id="SSF55874">
    <property type="entry name" value="ATPase domain of HSP90 chaperone/DNA topoisomerase II/histidine kinase"/>
    <property type="match status" value="1"/>
</dbReference>
<dbReference type="Gene3D" id="1.10.287.130">
    <property type="match status" value="1"/>
</dbReference>
<dbReference type="AlphaFoldDB" id="A0A0A5HPX1"/>
<keyword evidence="4" id="KW-0472">Membrane</keyword>
<dbReference type="SMART" id="SM00387">
    <property type="entry name" value="HATPase_c"/>
    <property type="match status" value="1"/>
</dbReference>
<dbReference type="InterPro" id="IPR036890">
    <property type="entry name" value="HATPase_C_sf"/>
</dbReference>
<dbReference type="GO" id="GO:0000155">
    <property type="term" value="F:phosphorelay sensor kinase activity"/>
    <property type="evidence" value="ECO:0007669"/>
    <property type="project" value="InterPro"/>
</dbReference>
<name>A0A0A5HPX1_PHOS4</name>
<dbReference type="EMBL" id="JRWP01000042">
    <property type="protein sequence ID" value="KGY07597.1"/>
    <property type="molecule type" value="Genomic_DNA"/>
</dbReference>
<keyword evidence="6" id="KW-0808">Transferase</keyword>
<dbReference type="STRING" id="379097.SE23_00955"/>
<organism evidence="6 7">
    <name type="scientific">Photobacterium sp. (strain ATCC 43367)</name>
    <dbReference type="NCBI Taxonomy" id="379097"/>
    <lineage>
        <taxon>Bacteria</taxon>
        <taxon>Pseudomonadati</taxon>
        <taxon>Pseudomonadota</taxon>
        <taxon>Gammaproteobacteria</taxon>
        <taxon>Vibrionales</taxon>
        <taxon>Vibrionaceae</taxon>
        <taxon>Vibrio</taxon>
        <taxon>Vibrio oreintalis group</taxon>
    </lineage>
</organism>
<keyword evidence="4" id="KW-1133">Transmembrane helix</keyword>
<dbReference type="CDD" id="cd00075">
    <property type="entry name" value="HATPase"/>
    <property type="match status" value="1"/>
</dbReference>
<comment type="catalytic activity">
    <reaction evidence="1">
        <text>ATP + protein L-histidine = ADP + protein N-phospho-L-histidine.</text>
        <dbReference type="EC" id="2.7.13.3"/>
    </reaction>
</comment>
<dbReference type="InterPro" id="IPR003594">
    <property type="entry name" value="HATPase_dom"/>
</dbReference>
<dbReference type="Pfam" id="PF02518">
    <property type="entry name" value="HATPase_c"/>
    <property type="match status" value="1"/>
</dbReference>
<evidence type="ECO:0000256" key="4">
    <source>
        <dbReference type="SAM" id="Phobius"/>
    </source>
</evidence>
<evidence type="ECO:0000256" key="3">
    <source>
        <dbReference type="SAM" id="Coils"/>
    </source>
</evidence>
<dbReference type="SUPFAM" id="SSF47384">
    <property type="entry name" value="Homodimeric domain of signal transducing histidine kinase"/>
    <property type="match status" value="1"/>
</dbReference>
<dbReference type="InterPro" id="IPR004358">
    <property type="entry name" value="Sig_transdc_His_kin-like_C"/>
</dbReference>
<dbReference type="Proteomes" id="UP000030451">
    <property type="component" value="Unassembled WGS sequence"/>
</dbReference>
<gene>
    <name evidence="6" type="ORF">NM06_16195</name>
</gene>
<dbReference type="Gene3D" id="3.30.565.10">
    <property type="entry name" value="Histidine kinase-like ATPase, C-terminal domain"/>
    <property type="match status" value="1"/>
</dbReference>
<keyword evidence="3" id="KW-0175">Coiled coil</keyword>
<accession>A0A0A5HPX1</accession>
<keyword evidence="6" id="KW-0418">Kinase</keyword>
<dbReference type="InterPro" id="IPR036097">
    <property type="entry name" value="HisK_dim/P_sf"/>
</dbReference>
<dbReference type="PANTHER" id="PTHR43065">
    <property type="entry name" value="SENSOR HISTIDINE KINASE"/>
    <property type="match status" value="1"/>
</dbReference>
<dbReference type="PROSITE" id="PS50109">
    <property type="entry name" value="HIS_KIN"/>
    <property type="match status" value="1"/>
</dbReference>
<proteinExistence type="predicted"/>
<dbReference type="PANTHER" id="PTHR43065:SF42">
    <property type="entry name" value="TWO-COMPONENT SENSOR PPRA"/>
    <property type="match status" value="1"/>
</dbReference>
<feature type="domain" description="Histidine kinase" evidence="5">
    <location>
        <begin position="418"/>
        <end position="649"/>
    </location>
</feature>
<sequence>MVLIVLLQQIIMSRTKQFEESIDNPFYSRIGRRIILIMILLSGAITLLTTLVQLSWEYSEQFDSIDQRQLEVRDIHAPLLASSLWSFDLVGLQQRLDGLVNLPRIAYLKVVADGYVFEAGTSIQENSIQSQYPLFYKNPDSSVLEQVGQVYVESDAYEVYDYLIREFIYTLLLNMFRTLVVCAILLIVFHRSINQRIFAIAQYLRTYNPRHPAEPLKLPASFWVSSHGDELSWLGEETNKITTNVSLLYQNIRQEQIRLNDFAMVSSDWLWETDETGRLIYCSEQMQVALQIDIEQKPTITNIEALKTCHELHRHLLRHSDFSKCEQQITLNCITHYFMFQGRANFDGDKFLGFRVSTINITDLKLAQLNLQELNRNLEYTVAERTVDLKQSMEQLHRAQDQLVEREKLAALGGLVAGVAHEVNTPLGIAVTATSVIRDAANELNTAFSNQTLTSTQFEQVMTRLTDGGSMLETNLDRAAKLIRDFKQTAVDQVSESRSQFRIHHVLDALIASLHPETRKVPVNPILSGDQQLQMNSLPGVLTQVISNLILNSVNHAFEQQEAAQIDIHYYQQGDDIIFEYKDNGCGVDKSLHQKIFEPFYTSKRGTGGSGLGLNLVFNLVSQKLKGELSFDSEVGKGVQMIITLPKDLPYEPDESE</sequence>
<dbReference type="EC" id="2.7.13.3" evidence="2"/>
<comment type="caution">
    <text evidence="6">The sequence shown here is derived from an EMBL/GenBank/DDBJ whole genome shotgun (WGS) entry which is preliminary data.</text>
</comment>
<reference evidence="6 7" key="1">
    <citation type="submission" date="2014-10" db="EMBL/GenBank/DDBJ databases">
        <title>Genome sequencing of Vibrio sinaloensis T08.</title>
        <authorList>
            <person name="Chan K.-G."/>
            <person name="Mohamad N.I."/>
        </authorList>
    </citation>
    <scope>NUCLEOTIDE SEQUENCE [LARGE SCALE GENOMIC DNA]</scope>
    <source>
        <strain evidence="6 7">T08</strain>
    </source>
</reference>
<evidence type="ECO:0000313" key="7">
    <source>
        <dbReference type="Proteomes" id="UP000030451"/>
    </source>
</evidence>
<feature type="transmembrane region" description="Helical" evidence="4">
    <location>
        <begin position="167"/>
        <end position="189"/>
    </location>
</feature>
<feature type="transmembrane region" description="Helical" evidence="4">
    <location>
        <begin position="34"/>
        <end position="56"/>
    </location>
</feature>
<dbReference type="InterPro" id="IPR033414">
    <property type="entry name" value="Sensor_dom"/>
</dbReference>
<keyword evidence="4" id="KW-0812">Transmembrane</keyword>